<gene>
    <name evidence="1" type="ORF">GS399_07250</name>
</gene>
<proteinExistence type="predicted"/>
<name>A0A7K1Y856_9SPHI</name>
<comment type="caution">
    <text evidence="1">The sequence shown here is derived from an EMBL/GenBank/DDBJ whole genome shotgun (WGS) entry which is preliminary data.</text>
</comment>
<evidence type="ECO:0008006" key="3">
    <source>
        <dbReference type="Google" id="ProtNLM"/>
    </source>
</evidence>
<evidence type="ECO:0000313" key="2">
    <source>
        <dbReference type="Proteomes" id="UP000466586"/>
    </source>
</evidence>
<sequence length="62" mass="7160">MNFEVLTYKINQLSDEKKKEVEALVNNLLAEEKVEYLRKAGFAKGTFEMKPGFDDLVEGFDE</sequence>
<dbReference type="EMBL" id="WVHT01000003">
    <property type="protein sequence ID" value="MXV50765.1"/>
    <property type="molecule type" value="Genomic_DNA"/>
</dbReference>
<accession>A0A7K1Y856</accession>
<dbReference type="Proteomes" id="UP000466586">
    <property type="component" value="Unassembled WGS sequence"/>
</dbReference>
<organism evidence="1 2">
    <name type="scientific">Hufsiella arboris</name>
    <dbReference type="NCBI Taxonomy" id="2695275"/>
    <lineage>
        <taxon>Bacteria</taxon>
        <taxon>Pseudomonadati</taxon>
        <taxon>Bacteroidota</taxon>
        <taxon>Sphingobacteriia</taxon>
        <taxon>Sphingobacteriales</taxon>
        <taxon>Sphingobacteriaceae</taxon>
        <taxon>Hufsiella</taxon>
    </lineage>
</organism>
<dbReference type="RefSeq" id="WP_160843956.1">
    <property type="nucleotide sequence ID" value="NZ_WVHT01000003.1"/>
</dbReference>
<protein>
    <recommendedName>
        <fullName evidence="3">DUF2281 domain-containing protein</fullName>
    </recommendedName>
</protein>
<evidence type="ECO:0000313" key="1">
    <source>
        <dbReference type="EMBL" id="MXV50765.1"/>
    </source>
</evidence>
<reference evidence="1 2" key="1">
    <citation type="submission" date="2019-11" db="EMBL/GenBank/DDBJ databases">
        <title>Pedobacter sp. HMF7647 Genome sequencing and assembly.</title>
        <authorList>
            <person name="Kang H."/>
            <person name="Kim H."/>
            <person name="Joh K."/>
        </authorList>
    </citation>
    <scope>NUCLEOTIDE SEQUENCE [LARGE SCALE GENOMIC DNA]</scope>
    <source>
        <strain evidence="1 2">HMF7647</strain>
    </source>
</reference>
<dbReference type="AlphaFoldDB" id="A0A7K1Y856"/>
<keyword evidence="2" id="KW-1185">Reference proteome</keyword>